<dbReference type="PROSITE" id="PS50850">
    <property type="entry name" value="MFS"/>
    <property type="match status" value="1"/>
</dbReference>
<feature type="transmembrane region" description="Helical" evidence="9">
    <location>
        <begin position="231"/>
        <end position="250"/>
    </location>
</feature>
<keyword evidence="5 9" id="KW-1133">Transmembrane helix</keyword>
<evidence type="ECO:0000256" key="7">
    <source>
        <dbReference type="ARBA" id="ARBA00026248"/>
    </source>
</evidence>
<feature type="transmembrane region" description="Helical" evidence="9">
    <location>
        <begin position="403"/>
        <end position="430"/>
    </location>
</feature>
<evidence type="ECO:0000259" key="10">
    <source>
        <dbReference type="PROSITE" id="PS50850"/>
    </source>
</evidence>
<protein>
    <recommendedName>
        <fullName evidence="10">Major facilitator superfamily (MFS) profile domain-containing protein</fullName>
    </recommendedName>
</protein>
<evidence type="ECO:0000256" key="2">
    <source>
        <dbReference type="ARBA" id="ARBA00010992"/>
    </source>
</evidence>
<gene>
    <name evidence="11" type="ORF">CDV31_006875</name>
</gene>
<dbReference type="PROSITE" id="PS00217">
    <property type="entry name" value="SUGAR_TRANSPORT_2"/>
    <property type="match status" value="1"/>
</dbReference>
<keyword evidence="4 9" id="KW-0812">Transmembrane</keyword>
<dbReference type="AlphaFoldDB" id="A0A428UAI5"/>
<feature type="transmembrane region" description="Helical" evidence="9">
    <location>
        <begin position="313"/>
        <end position="335"/>
    </location>
</feature>
<dbReference type="Gene3D" id="1.20.1250.20">
    <property type="entry name" value="MFS general substrate transporter like domains"/>
    <property type="match status" value="1"/>
</dbReference>
<sequence length="555" mass="62148">MGTKDESKAVNETLKAMEGHDSLSNRLRASEAAQREAQMPLLQCLKLYPKAVAFSVIISACIIMEGYDVNLLQGLFAFEPFQRRYGEEQPDGSYQLSAQWQAGLANGVAVGEILGLFINGIVSERIGYRRTVLWSLFFVTCFIFILFFAPAVEVLLVGEILCGIPWGVFQTLTTVYAAEVCPVQLRAYLTTYVNLCWVIGTLLGQGILRAFVESGSSEWAYRIPFAIQWVWPIPIAVGVMFAPESPWWLVRKGRIEDAKKAVEKLTSRKADPDFDVDSTVSVMEYTHQYELKTTGKATYLECFRGVDLRRTEITCMVWAIQNLSGSGFMGYSTYFFQQAGLDSKQSFNIAMGQYSLGAVGTILSWLLIKQFGRRTLYLSGLGMQFLLLLITGFLGLATSGNSGASWAVAAMMVLYTGVYDMTVGPVCYALVPEIPCSRLRTRTVVLGRNLYNVINIIMNIIIPYMLNPTAWNWKAKAGFFYAGLCAFCFLWTFFRLPETKDRNFAELDMLFAQRVSARKFRDTHVVLFDSGLVIGGDADDKHKLEGQQAVTEHHE</sequence>
<dbReference type="Proteomes" id="UP000288429">
    <property type="component" value="Unassembled WGS sequence"/>
</dbReference>
<accession>A0A428UAI5</accession>
<evidence type="ECO:0000313" key="11">
    <source>
        <dbReference type="EMBL" id="RSM11322.1"/>
    </source>
</evidence>
<dbReference type="PANTHER" id="PTHR48022">
    <property type="entry name" value="PLASTIDIC GLUCOSE TRANSPORTER 4"/>
    <property type="match status" value="1"/>
</dbReference>
<proteinExistence type="inferred from homology"/>
<dbReference type="NCBIfam" id="TIGR00879">
    <property type="entry name" value="SP"/>
    <property type="match status" value="1"/>
</dbReference>
<comment type="similarity">
    <text evidence="2 8">Belongs to the major facilitator superfamily. Sugar transporter (TC 2.A.1.1) family.</text>
</comment>
<comment type="caution">
    <text evidence="11">The sequence shown here is derived from an EMBL/GenBank/DDBJ whole genome shotgun (WGS) entry which is preliminary data.</text>
</comment>
<feature type="transmembrane region" description="Helical" evidence="9">
    <location>
        <begin position="100"/>
        <end position="119"/>
    </location>
</feature>
<organism evidence="11 12">
    <name type="scientific">Fusarium ambrosium</name>
    <dbReference type="NCBI Taxonomy" id="131363"/>
    <lineage>
        <taxon>Eukaryota</taxon>
        <taxon>Fungi</taxon>
        <taxon>Dikarya</taxon>
        <taxon>Ascomycota</taxon>
        <taxon>Pezizomycotina</taxon>
        <taxon>Sordariomycetes</taxon>
        <taxon>Hypocreomycetidae</taxon>
        <taxon>Hypocreales</taxon>
        <taxon>Nectriaceae</taxon>
        <taxon>Fusarium</taxon>
        <taxon>Fusarium solani species complex</taxon>
    </lineage>
</organism>
<feature type="domain" description="Major facilitator superfamily (MFS) profile" evidence="10">
    <location>
        <begin position="54"/>
        <end position="500"/>
    </location>
</feature>
<feature type="transmembrane region" description="Helical" evidence="9">
    <location>
        <begin position="347"/>
        <end position="368"/>
    </location>
</feature>
<keyword evidence="6 9" id="KW-0472">Membrane</keyword>
<keyword evidence="3 8" id="KW-0813">Transport</keyword>
<feature type="transmembrane region" description="Helical" evidence="9">
    <location>
        <begin position="155"/>
        <end position="177"/>
    </location>
</feature>
<evidence type="ECO:0000256" key="6">
    <source>
        <dbReference type="ARBA" id="ARBA00023136"/>
    </source>
</evidence>
<evidence type="ECO:0000256" key="5">
    <source>
        <dbReference type="ARBA" id="ARBA00022989"/>
    </source>
</evidence>
<dbReference type="InterPro" id="IPR005829">
    <property type="entry name" value="Sugar_transporter_CS"/>
</dbReference>
<evidence type="ECO:0000256" key="4">
    <source>
        <dbReference type="ARBA" id="ARBA00022692"/>
    </source>
</evidence>
<dbReference type="InterPro" id="IPR020846">
    <property type="entry name" value="MFS_dom"/>
</dbReference>
<dbReference type="FunFam" id="1.20.1250.20:FF:000149">
    <property type="entry name" value="MFS transporter, SP family, general alpha glucoside:H+ symporter"/>
    <property type="match status" value="1"/>
</dbReference>
<keyword evidence="12" id="KW-1185">Reference proteome</keyword>
<dbReference type="GO" id="GO:0005351">
    <property type="term" value="F:carbohydrate:proton symporter activity"/>
    <property type="evidence" value="ECO:0007669"/>
    <property type="project" value="TreeGrafter"/>
</dbReference>
<dbReference type="InterPro" id="IPR005828">
    <property type="entry name" value="MFS_sugar_transport-like"/>
</dbReference>
<feature type="transmembrane region" description="Helical" evidence="9">
    <location>
        <begin position="478"/>
        <end position="494"/>
    </location>
</feature>
<keyword evidence="7" id="KW-0462">Maltose metabolism</keyword>
<dbReference type="PANTHER" id="PTHR48022:SF5">
    <property type="entry name" value="ALPHA-GLUCOSIDES PERMEASE MPH2-RELATED"/>
    <property type="match status" value="1"/>
</dbReference>
<feature type="transmembrane region" description="Helical" evidence="9">
    <location>
        <begin position="375"/>
        <end position="397"/>
    </location>
</feature>
<dbReference type="Pfam" id="PF00083">
    <property type="entry name" value="Sugar_tr"/>
    <property type="match status" value="1"/>
</dbReference>
<dbReference type="GO" id="GO:0000023">
    <property type="term" value="P:maltose metabolic process"/>
    <property type="evidence" value="ECO:0007669"/>
    <property type="project" value="UniProtKB-KW"/>
</dbReference>
<evidence type="ECO:0000256" key="9">
    <source>
        <dbReference type="SAM" id="Phobius"/>
    </source>
</evidence>
<feature type="transmembrane region" description="Helical" evidence="9">
    <location>
        <begin position="47"/>
        <end position="67"/>
    </location>
</feature>
<dbReference type="InterPro" id="IPR050360">
    <property type="entry name" value="MFS_Sugar_Transporters"/>
</dbReference>
<dbReference type="GO" id="GO:0016020">
    <property type="term" value="C:membrane"/>
    <property type="evidence" value="ECO:0007669"/>
    <property type="project" value="UniProtKB-SubCell"/>
</dbReference>
<dbReference type="SUPFAM" id="SSF103473">
    <property type="entry name" value="MFS general substrate transporter"/>
    <property type="match status" value="1"/>
</dbReference>
<feature type="transmembrane region" description="Helical" evidence="9">
    <location>
        <begin position="189"/>
        <end position="211"/>
    </location>
</feature>
<name>A0A428UAI5_9HYPO</name>
<dbReference type="EMBL" id="NIZV01000080">
    <property type="protein sequence ID" value="RSM11322.1"/>
    <property type="molecule type" value="Genomic_DNA"/>
</dbReference>
<evidence type="ECO:0000256" key="8">
    <source>
        <dbReference type="RuleBase" id="RU003346"/>
    </source>
</evidence>
<evidence type="ECO:0000256" key="1">
    <source>
        <dbReference type="ARBA" id="ARBA00004141"/>
    </source>
</evidence>
<evidence type="ECO:0000313" key="12">
    <source>
        <dbReference type="Proteomes" id="UP000288429"/>
    </source>
</evidence>
<feature type="transmembrane region" description="Helical" evidence="9">
    <location>
        <begin position="450"/>
        <end position="466"/>
    </location>
</feature>
<reference evidence="11 12" key="1">
    <citation type="submission" date="2017-06" db="EMBL/GenBank/DDBJ databases">
        <title>Cmopartive genomic analysis of Ambrosia Fusariam Clade fungi.</title>
        <authorList>
            <person name="Stajich J.E."/>
            <person name="Carrillo J."/>
            <person name="Kijimoto T."/>
            <person name="Eskalen A."/>
            <person name="O'Donnell K."/>
            <person name="Kasson M."/>
        </authorList>
    </citation>
    <scope>NUCLEOTIDE SEQUENCE [LARGE SCALE GENOMIC DNA]</scope>
    <source>
        <strain evidence="11 12">NRRL 20438</strain>
    </source>
</reference>
<dbReference type="InterPro" id="IPR003663">
    <property type="entry name" value="Sugar/inositol_transpt"/>
</dbReference>
<evidence type="ECO:0000256" key="3">
    <source>
        <dbReference type="ARBA" id="ARBA00022448"/>
    </source>
</evidence>
<comment type="subcellular location">
    <subcellularLocation>
        <location evidence="1">Membrane</location>
        <topology evidence="1">Multi-pass membrane protein</topology>
    </subcellularLocation>
</comment>
<feature type="transmembrane region" description="Helical" evidence="9">
    <location>
        <begin position="131"/>
        <end position="149"/>
    </location>
</feature>
<dbReference type="InterPro" id="IPR036259">
    <property type="entry name" value="MFS_trans_sf"/>
</dbReference>